<comment type="similarity">
    <text evidence="2">Belongs to the short-chain dehydrogenases/reductases (SDR) family.</text>
</comment>
<dbReference type="SUPFAM" id="SSF51735">
    <property type="entry name" value="NAD(P)-binding Rossmann-fold domains"/>
    <property type="match status" value="1"/>
</dbReference>
<evidence type="ECO:0000256" key="2">
    <source>
        <dbReference type="RuleBase" id="RU000363"/>
    </source>
</evidence>
<dbReference type="RefSeq" id="XP_002730785.2">
    <property type="nucleotide sequence ID" value="XM_002730739.2"/>
</dbReference>
<evidence type="ECO:0000313" key="3">
    <source>
        <dbReference type="Proteomes" id="UP000694865"/>
    </source>
</evidence>
<dbReference type="PANTHER" id="PTHR43157:SF72">
    <property type="entry name" value="RETINOL DEHYDROGENASE 14"/>
    <property type="match status" value="1"/>
</dbReference>
<dbReference type="PANTHER" id="PTHR43157">
    <property type="entry name" value="PHOSPHATIDYLINOSITOL-GLYCAN BIOSYNTHESIS CLASS F PROTEIN-RELATED"/>
    <property type="match status" value="1"/>
</dbReference>
<evidence type="ECO:0000256" key="1">
    <source>
        <dbReference type="ARBA" id="ARBA00023002"/>
    </source>
</evidence>
<sequence length="283" mass="31437">MAGKTVLITGANCGIGKATALDLAKRQARVIMACRDLKSGETAARDIRRNTQNGELVVKHLDLSSFQSIRDFSSEILKEESRLDVLINNAGIFQCPFMKTVDGFEMQFGVNHLGHFLLTNLLLDLLKASAPSRVIVVSSSLHKRGVIHFENLNMTEENYDKRAGYSNSKLANVLFARELAHQLDGTGVTSNCLHPGIVWTNLSRHVSPSRLVVLLFRPLIWLFLKTAHQGAQTSIYLAVDPELEKVNGKYFGDCYEKPFHPVAQDEGVAKKLWDISEKMTGLS</sequence>
<reference evidence="4" key="1">
    <citation type="submission" date="2025-08" db="UniProtKB">
        <authorList>
            <consortium name="RefSeq"/>
        </authorList>
    </citation>
    <scope>IDENTIFICATION</scope>
    <source>
        <tissue evidence="4">Testes</tissue>
    </source>
</reference>
<dbReference type="Proteomes" id="UP000694865">
    <property type="component" value="Unplaced"/>
</dbReference>
<dbReference type="Pfam" id="PF00106">
    <property type="entry name" value="adh_short"/>
    <property type="match status" value="1"/>
</dbReference>
<keyword evidence="3" id="KW-1185">Reference proteome</keyword>
<evidence type="ECO:0000313" key="4">
    <source>
        <dbReference type="RefSeq" id="XP_002730785.2"/>
    </source>
</evidence>
<dbReference type="InterPro" id="IPR002347">
    <property type="entry name" value="SDR_fam"/>
</dbReference>
<proteinExistence type="inferred from homology"/>
<dbReference type="PRINTS" id="PR00081">
    <property type="entry name" value="GDHRDH"/>
</dbReference>
<organism evidence="3 4">
    <name type="scientific">Saccoglossus kowalevskii</name>
    <name type="common">Acorn worm</name>
    <dbReference type="NCBI Taxonomy" id="10224"/>
    <lineage>
        <taxon>Eukaryota</taxon>
        <taxon>Metazoa</taxon>
        <taxon>Hemichordata</taxon>
        <taxon>Enteropneusta</taxon>
        <taxon>Harrimaniidae</taxon>
        <taxon>Saccoglossus</taxon>
    </lineage>
</organism>
<protein>
    <submittedName>
        <fullName evidence="4">Retinol dehydrogenase 14-like</fullName>
    </submittedName>
</protein>
<dbReference type="Gene3D" id="3.40.50.720">
    <property type="entry name" value="NAD(P)-binding Rossmann-like Domain"/>
    <property type="match status" value="1"/>
</dbReference>
<accession>A0ABM0GIT7</accession>
<dbReference type="InterPro" id="IPR036291">
    <property type="entry name" value="NAD(P)-bd_dom_sf"/>
</dbReference>
<dbReference type="PRINTS" id="PR00080">
    <property type="entry name" value="SDRFAMILY"/>
</dbReference>
<dbReference type="GeneID" id="100373300"/>
<name>A0ABM0GIT7_SACKO</name>
<gene>
    <name evidence="4" type="primary">LOC100373300</name>
</gene>
<keyword evidence="1" id="KW-0560">Oxidoreductase</keyword>